<dbReference type="SMART" id="SM00895">
    <property type="entry name" value="FCD"/>
    <property type="match status" value="1"/>
</dbReference>
<dbReference type="SMART" id="SM00345">
    <property type="entry name" value="HTH_GNTR"/>
    <property type="match status" value="1"/>
</dbReference>
<evidence type="ECO:0000256" key="1">
    <source>
        <dbReference type="ARBA" id="ARBA00023015"/>
    </source>
</evidence>
<dbReference type="Pfam" id="PF07729">
    <property type="entry name" value="FCD"/>
    <property type="match status" value="1"/>
</dbReference>
<dbReference type="GO" id="GO:0003700">
    <property type="term" value="F:DNA-binding transcription factor activity"/>
    <property type="evidence" value="ECO:0007669"/>
    <property type="project" value="InterPro"/>
</dbReference>
<dbReference type="PATRIC" id="fig|1348973.3.peg.1756"/>
<dbReference type="InterPro" id="IPR036388">
    <property type="entry name" value="WH-like_DNA-bd_sf"/>
</dbReference>
<proteinExistence type="predicted"/>
<gene>
    <name evidence="5" type="ORF">M670_01796</name>
</gene>
<dbReference type="PROSITE" id="PS50949">
    <property type="entry name" value="HTH_GNTR"/>
    <property type="match status" value="1"/>
</dbReference>
<keyword evidence="1" id="KW-0805">Transcription regulation</keyword>
<dbReference type="Proteomes" id="UP000027936">
    <property type="component" value="Unassembled WGS sequence"/>
</dbReference>
<dbReference type="OrthoDB" id="369138at2"/>
<dbReference type="PANTHER" id="PTHR43537:SF5">
    <property type="entry name" value="UXU OPERON TRANSCRIPTIONAL REGULATOR"/>
    <property type="match status" value="1"/>
</dbReference>
<dbReference type="PRINTS" id="PR00035">
    <property type="entry name" value="HTHGNTR"/>
</dbReference>
<dbReference type="InterPro" id="IPR011711">
    <property type="entry name" value="GntR_C"/>
</dbReference>
<reference evidence="5 6" key="1">
    <citation type="submission" date="2014-04" db="EMBL/GenBank/DDBJ databases">
        <title>Draft genome sequence of Bacillus azotoformans MEV2011, a (co-) denitrifying strain unable to grow in the presence of oxygen.</title>
        <authorList>
            <person name="Nielsen M."/>
            <person name="Schreiber L."/>
            <person name="Finster K."/>
            <person name="Schramm A."/>
        </authorList>
    </citation>
    <scope>NUCLEOTIDE SEQUENCE [LARGE SCALE GENOMIC DNA]</scope>
    <source>
        <strain evidence="5 6">MEV2011</strain>
    </source>
</reference>
<dbReference type="AlphaFoldDB" id="A0A072NMS7"/>
<accession>A0A072NMS7</accession>
<dbReference type="PANTHER" id="PTHR43537">
    <property type="entry name" value="TRANSCRIPTIONAL REGULATOR, GNTR FAMILY"/>
    <property type="match status" value="1"/>
</dbReference>
<dbReference type="RefSeq" id="WP_035195007.1">
    <property type="nucleotide sequence ID" value="NZ_JJRY01000005.1"/>
</dbReference>
<organism evidence="5 6">
    <name type="scientific">Schinkia azotoformans MEV2011</name>
    <dbReference type="NCBI Taxonomy" id="1348973"/>
    <lineage>
        <taxon>Bacteria</taxon>
        <taxon>Bacillati</taxon>
        <taxon>Bacillota</taxon>
        <taxon>Bacilli</taxon>
        <taxon>Bacillales</taxon>
        <taxon>Bacillaceae</taxon>
        <taxon>Calidifontibacillus/Schinkia group</taxon>
        <taxon>Schinkia</taxon>
    </lineage>
</organism>
<dbReference type="SUPFAM" id="SSF48008">
    <property type="entry name" value="GntR ligand-binding domain-like"/>
    <property type="match status" value="1"/>
</dbReference>
<protein>
    <submittedName>
        <fullName evidence="5">Transcriptional regulator, GntR family</fullName>
    </submittedName>
</protein>
<evidence type="ECO:0000259" key="4">
    <source>
        <dbReference type="PROSITE" id="PS50949"/>
    </source>
</evidence>
<dbReference type="InterPro" id="IPR000524">
    <property type="entry name" value="Tscrpt_reg_HTH_GntR"/>
</dbReference>
<comment type="caution">
    <text evidence="5">The sequence shown here is derived from an EMBL/GenBank/DDBJ whole genome shotgun (WGS) entry which is preliminary data.</text>
</comment>
<keyword evidence="3" id="KW-0804">Transcription</keyword>
<dbReference type="Gene3D" id="1.10.10.10">
    <property type="entry name" value="Winged helix-like DNA-binding domain superfamily/Winged helix DNA-binding domain"/>
    <property type="match status" value="1"/>
</dbReference>
<dbReference type="GO" id="GO:0003677">
    <property type="term" value="F:DNA binding"/>
    <property type="evidence" value="ECO:0007669"/>
    <property type="project" value="UniProtKB-KW"/>
</dbReference>
<dbReference type="SUPFAM" id="SSF46785">
    <property type="entry name" value="Winged helix' DNA-binding domain"/>
    <property type="match status" value="1"/>
</dbReference>
<name>A0A072NMS7_SCHAZ</name>
<dbReference type="Pfam" id="PF00392">
    <property type="entry name" value="GntR"/>
    <property type="match status" value="1"/>
</dbReference>
<feature type="domain" description="HTH gntR-type" evidence="4">
    <location>
        <begin position="9"/>
        <end position="79"/>
    </location>
</feature>
<evidence type="ECO:0000313" key="6">
    <source>
        <dbReference type="Proteomes" id="UP000027936"/>
    </source>
</evidence>
<evidence type="ECO:0000256" key="2">
    <source>
        <dbReference type="ARBA" id="ARBA00023125"/>
    </source>
</evidence>
<dbReference type="EMBL" id="JJRY01000005">
    <property type="protein sequence ID" value="KEF38979.1"/>
    <property type="molecule type" value="Genomic_DNA"/>
</dbReference>
<dbReference type="InterPro" id="IPR036390">
    <property type="entry name" value="WH_DNA-bd_sf"/>
</dbReference>
<dbReference type="InterPro" id="IPR008920">
    <property type="entry name" value="TF_FadR/GntR_C"/>
</dbReference>
<evidence type="ECO:0000256" key="3">
    <source>
        <dbReference type="ARBA" id="ARBA00023163"/>
    </source>
</evidence>
<keyword evidence="2" id="KW-0238">DNA-binding</keyword>
<dbReference type="Gene3D" id="1.20.120.530">
    <property type="entry name" value="GntR ligand-binding domain-like"/>
    <property type="match status" value="1"/>
</dbReference>
<dbReference type="CDD" id="cd07377">
    <property type="entry name" value="WHTH_GntR"/>
    <property type="match status" value="1"/>
</dbReference>
<evidence type="ECO:0000313" key="5">
    <source>
        <dbReference type="EMBL" id="KEF38979.1"/>
    </source>
</evidence>
<sequence>MTLKHKKLLTLSEQIADQIRTAVINRDLNPGDKLPSEQELADQFQVSRPTIRDALKILSASKLIVTKSGAKGGHFVSEINLNDLVSDISDFITLSLSLEGMTIDEVIEVRETVELKACSLAALRRTEADLKNLKACLPSKEVALSDQHFYEQDFKFHEAIAEATHNRMVITTIKAITLSLTPYFTNMDCPAELKKGLILDLFGIFEAIEQKDSKLAAERMKQHIHHFSNFVNDFSSSSL</sequence>